<dbReference type="PROSITE" id="PS51186">
    <property type="entry name" value="GNAT"/>
    <property type="match status" value="1"/>
</dbReference>
<keyword evidence="1 4" id="KW-0808">Transferase</keyword>
<dbReference type="CDD" id="cd04301">
    <property type="entry name" value="NAT_SF"/>
    <property type="match status" value="1"/>
</dbReference>
<dbReference type="EMBL" id="JBHMEA010000044">
    <property type="protein sequence ID" value="MFB9232869.1"/>
    <property type="molecule type" value="Genomic_DNA"/>
</dbReference>
<reference evidence="4 5" key="1">
    <citation type="submission" date="2024-09" db="EMBL/GenBank/DDBJ databases">
        <authorList>
            <person name="Sun Q."/>
            <person name="Mori K."/>
        </authorList>
    </citation>
    <scope>NUCLEOTIDE SEQUENCE [LARGE SCALE GENOMIC DNA]</scope>
    <source>
        <strain evidence="4 5">CECT 8726</strain>
    </source>
</reference>
<sequence>MTPRRVKPGEDHAALLQLIQTSFAYMEGRIDPPSSMHLLSLKNIAEHAEQNEIWVIEQNDAPIACIFLTVKPDTLYLGKLAVNESSRNKGLARALATLAENRARDLGKSKLELESRVELVENHAAFAAMGFGIVGETAHPGYQNATSYTLQKPIKGTLGA</sequence>
<organism evidence="4 5">
    <name type="scientific">Pseudohalocynthiibacter aestuariivivens</name>
    <dbReference type="NCBI Taxonomy" id="1591409"/>
    <lineage>
        <taxon>Bacteria</taxon>
        <taxon>Pseudomonadati</taxon>
        <taxon>Pseudomonadota</taxon>
        <taxon>Alphaproteobacteria</taxon>
        <taxon>Rhodobacterales</taxon>
        <taxon>Paracoccaceae</taxon>
        <taxon>Pseudohalocynthiibacter</taxon>
    </lineage>
</organism>
<evidence type="ECO:0000259" key="3">
    <source>
        <dbReference type="PROSITE" id="PS51186"/>
    </source>
</evidence>
<keyword evidence="5" id="KW-1185">Reference proteome</keyword>
<protein>
    <submittedName>
        <fullName evidence="4">GNAT family N-acetyltransferase</fullName>
        <ecNumber evidence="4">2.3.-.-</ecNumber>
    </submittedName>
</protein>
<dbReference type="Gene3D" id="3.40.630.30">
    <property type="match status" value="1"/>
</dbReference>
<evidence type="ECO:0000256" key="1">
    <source>
        <dbReference type="ARBA" id="ARBA00022679"/>
    </source>
</evidence>
<keyword evidence="2 4" id="KW-0012">Acyltransferase</keyword>
<name>A0ABV5JHJ6_9RHOB</name>
<dbReference type="Proteomes" id="UP001589683">
    <property type="component" value="Unassembled WGS sequence"/>
</dbReference>
<dbReference type="InterPro" id="IPR050832">
    <property type="entry name" value="Bact_Acetyltransf"/>
</dbReference>
<dbReference type="EC" id="2.3.-.-" evidence="4"/>
<evidence type="ECO:0000313" key="4">
    <source>
        <dbReference type="EMBL" id="MFB9232869.1"/>
    </source>
</evidence>
<feature type="domain" description="N-acetyltransferase" evidence="3">
    <location>
        <begin position="1"/>
        <end position="155"/>
    </location>
</feature>
<gene>
    <name evidence="4" type="ORF">ACFFUT_13840</name>
</gene>
<dbReference type="GO" id="GO:0016746">
    <property type="term" value="F:acyltransferase activity"/>
    <property type="evidence" value="ECO:0007669"/>
    <property type="project" value="UniProtKB-KW"/>
</dbReference>
<evidence type="ECO:0000313" key="5">
    <source>
        <dbReference type="Proteomes" id="UP001589683"/>
    </source>
</evidence>
<evidence type="ECO:0000256" key="2">
    <source>
        <dbReference type="ARBA" id="ARBA00023315"/>
    </source>
</evidence>
<dbReference type="SUPFAM" id="SSF55729">
    <property type="entry name" value="Acyl-CoA N-acyltransferases (Nat)"/>
    <property type="match status" value="1"/>
</dbReference>
<dbReference type="InterPro" id="IPR000182">
    <property type="entry name" value="GNAT_dom"/>
</dbReference>
<dbReference type="InterPro" id="IPR016181">
    <property type="entry name" value="Acyl_CoA_acyltransferase"/>
</dbReference>
<dbReference type="RefSeq" id="WP_213887124.1">
    <property type="nucleotide sequence ID" value="NZ_JAGFNU010000001.1"/>
</dbReference>
<dbReference type="Pfam" id="PF00583">
    <property type="entry name" value="Acetyltransf_1"/>
    <property type="match status" value="1"/>
</dbReference>
<dbReference type="PANTHER" id="PTHR43877">
    <property type="entry name" value="AMINOALKYLPHOSPHONATE N-ACETYLTRANSFERASE-RELATED-RELATED"/>
    <property type="match status" value="1"/>
</dbReference>
<accession>A0ABV5JHJ6</accession>
<comment type="caution">
    <text evidence="4">The sequence shown here is derived from an EMBL/GenBank/DDBJ whole genome shotgun (WGS) entry which is preliminary data.</text>
</comment>
<proteinExistence type="predicted"/>